<evidence type="ECO:0000313" key="12">
    <source>
        <dbReference type="Proteomes" id="UP000749559"/>
    </source>
</evidence>
<dbReference type="GO" id="GO:0032259">
    <property type="term" value="P:methylation"/>
    <property type="evidence" value="ECO:0007669"/>
    <property type="project" value="UniProtKB-KW"/>
</dbReference>
<evidence type="ECO:0000256" key="7">
    <source>
        <dbReference type="ARBA" id="ARBA00093423"/>
    </source>
</evidence>
<keyword evidence="1" id="KW-0489">Methyltransferase</keyword>
<evidence type="ECO:0000256" key="3">
    <source>
        <dbReference type="ARBA" id="ARBA00022691"/>
    </source>
</evidence>
<dbReference type="GO" id="GO:0008270">
    <property type="term" value="F:zinc ion binding"/>
    <property type="evidence" value="ECO:0007669"/>
    <property type="project" value="UniProtKB-KW"/>
</dbReference>
<dbReference type="InterPro" id="IPR052097">
    <property type="entry name" value="SET-MYND_domain_protein"/>
</dbReference>
<dbReference type="Gene3D" id="6.10.140.2220">
    <property type="match status" value="1"/>
</dbReference>
<dbReference type="PROSITE" id="PS50280">
    <property type="entry name" value="SET"/>
    <property type="match status" value="1"/>
</dbReference>
<gene>
    <name evidence="11" type="ORF">OFUS_LOCUS6531</name>
</gene>
<organism evidence="11 12">
    <name type="scientific">Owenia fusiformis</name>
    <name type="common">Polychaete worm</name>
    <dbReference type="NCBI Taxonomy" id="6347"/>
    <lineage>
        <taxon>Eukaryota</taxon>
        <taxon>Metazoa</taxon>
        <taxon>Spiralia</taxon>
        <taxon>Lophotrochozoa</taxon>
        <taxon>Annelida</taxon>
        <taxon>Polychaeta</taxon>
        <taxon>Sedentaria</taxon>
        <taxon>Canalipalpata</taxon>
        <taxon>Sabellida</taxon>
        <taxon>Oweniida</taxon>
        <taxon>Oweniidae</taxon>
        <taxon>Owenia</taxon>
    </lineage>
</organism>
<evidence type="ECO:0000256" key="1">
    <source>
        <dbReference type="ARBA" id="ARBA00022603"/>
    </source>
</evidence>
<dbReference type="InterPro" id="IPR011990">
    <property type="entry name" value="TPR-like_helical_dom_sf"/>
</dbReference>
<accession>A0A8J1TVP7</accession>
<evidence type="ECO:0000313" key="11">
    <source>
        <dbReference type="EMBL" id="CAH1779756.1"/>
    </source>
</evidence>
<protein>
    <recommendedName>
        <fullName evidence="8">Protein-lysine N-methyltransferase SMYD4</fullName>
    </recommendedName>
    <alternativeName>
        <fullName evidence="9">SET and MYND domain-containing protein 4</fullName>
    </alternativeName>
</protein>
<dbReference type="Pfam" id="PF00856">
    <property type="entry name" value="SET"/>
    <property type="match status" value="1"/>
</dbReference>
<dbReference type="GO" id="GO:0042826">
    <property type="term" value="F:histone deacetylase binding"/>
    <property type="evidence" value="ECO:0007669"/>
    <property type="project" value="TreeGrafter"/>
</dbReference>
<evidence type="ECO:0000256" key="10">
    <source>
        <dbReference type="SAM" id="MobiDB-lite"/>
    </source>
</evidence>
<dbReference type="SUPFAM" id="SSF82199">
    <property type="entry name" value="SET domain"/>
    <property type="match status" value="1"/>
</dbReference>
<dbReference type="GO" id="GO:0008168">
    <property type="term" value="F:methyltransferase activity"/>
    <property type="evidence" value="ECO:0007669"/>
    <property type="project" value="UniProtKB-KW"/>
</dbReference>
<name>A0A8J1TVP7_OWEFU</name>
<comment type="caution">
    <text evidence="11">The sequence shown here is derived from an EMBL/GenBank/DDBJ whole genome shotgun (WGS) entry which is preliminary data.</text>
</comment>
<keyword evidence="2" id="KW-0808">Transferase</keyword>
<feature type="region of interest" description="Disordered" evidence="10">
    <location>
        <begin position="204"/>
        <end position="227"/>
    </location>
</feature>
<dbReference type="Gene3D" id="1.10.220.160">
    <property type="match status" value="1"/>
</dbReference>
<evidence type="ECO:0000256" key="4">
    <source>
        <dbReference type="ARBA" id="ARBA00022723"/>
    </source>
</evidence>
<dbReference type="Pfam" id="PF01753">
    <property type="entry name" value="zf-MYND"/>
    <property type="match status" value="1"/>
</dbReference>
<dbReference type="InterPro" id="IPR044421">
    <property type="entry name" value="SMYD4_SET"/>
</dbReference>
<evidence type="ECO:0000256" key="6">
    <source>
        <dbReference type="ARBA" id="ARBA00022833"/>
    </source>
</evidence>
<dbReference type="Gene3D" id="2.170.270.10">
    <property type="entry name" value="SET domain"/>
    <property type="match status" value="1"/>
</dbReference>
<evidence type="ECO:0000256" key="2">
    <source>
        <dbReference type="ARBA" id="ARBA00022679"/>
    </source>
</evidence>
<dbReference type="CDD" id="cd10536">
    <property type="entry name" value="SET_SMYD4"/>
    <property type="match status" value="1"/>
</dbReference>
<evidence type="ECO:0000256" key="8">
    <source>
        <dbReference type="ARBA" id="ARBA00093635"/>
    </source>
</evidence>
<comment type="function">
    <text evidence="7">Protein-lysine N-methyltransferase. Monomethylates PRMT5, modulating its transcriptional activity. May also act as a histone methyltransferase. Plays a critical role in cardiac development. Acts as a key epigenetic regulator of gene expression during cardiac development via its dual activities as a methyltransferase and negative regulator of HDAC1.</text>
</comment>
<keyword evidence="5" id="KW-0863">Zinc-finger</keyword>
<dbReference type="GO" id="GO:0005634">
    <property type="term" value="C:nucleus"/>
    <property type="evidence" value="ECO:0007669"/>
    <property type="project" value="TreeGrafter"/>
</dbReference>
<dbReference type="Gene3D" id="1.25.40.10">
    <property type="entry name" value="Tetratricopeptide repeat domain"/>
    <property type="match status" value="1"/>
</dbReference>
<dbReference type="InterPro" id="IPR002893">
    <property type="entry name" value="Znf_MYND"/>
</dbReference>
<dbReference type="PANTHER" id="PTHR46165">
    <property type="entry name" value="SET AND MYND DOMAIN-CONTAINING PROTEIN 4"/>
    <property type="match status" value="1"/>
</dbReference>
<dbReference type="GO" id="GO:0005737">
    <property type="term" value="C:cytoplasm"/>
    <property type="evidence" value="ECO:0007669"/>
    <property type="project" value="TreeGrafter"/>
</dbReference>
<sequence>MGLFEISSGFFGMVLENVYQNSSEKMLSTFNRLGSDMHRVAFVSNMKHYQNETNDMVKENYKGKFSKLAEEARVKGNKFFGKREYDSALRKYTDSVLFAPVEENNNQLALALANRSAALYHLGRLKECLTDCEAAFKHGYPGDMHYKLHDRMGKCYTRLENREQSTNCFKRAKSTLNDAHLDNKKHQTWTEDIERQLKKCDHMPLDTPKDKNDTADSTSELTYGKNPRYSRASSAVDIRYTPGRGRFAVANRDIEIGDTLIAELPFASVMLPDFLATHCYCCYKRIKLAYPCRQCSGVRYCSEECSEKSWNSGHKFECKFTDLIIDSGVIVPGLLPLRLVTCMGLKKLLAFRDTLSEQGEDSGVNAGCNKDGDYLNNYWAVYNMVTNTELREPKELIQLSMVAVFMLQILQKSGFFVQDGISCAGEDIAYVGGLILRHMQQALCNAHEICEMLLEDDFRHSKFLTLGIGMYVTSSLLNHSCNPSVDRNFVGGDRAVCRAITNIKKGEEITDEYGALFFLQTKEQRQAVLRPQYFFDCKCEACVNNWPLHEDLLNKLPVVRCEMCGSALQVQNKEGLEKTECPKCCHVTNAQEKLDLLMESHTKYIEAMKSAINGDTDGALPTFEKHLSLLCDTLCQPWSDYNNCQAALKQAYRISGNCIRKRDL</sequence>
<keyword evidence="4" id="KW-0479">Metal-binding</keyword>
<dbReference type="PROSITE" id="PS50865">
    <property type="entry name" value="ZF_MYND_2"/>
    <property type="match status" value="1"/>
</dbReference>
<dbReference type="EMBL" id="CAIIXF020000003">
    <property type="protein sequence ID" value="CAH1779756.1"/>
    <property type="molecule type" value="Genomic_DNA"/>
</dbReference>
<dbReference type="SUPFAM" id="SSF48452">
    <property type="entry name" value="TPR-like"/>
    <property type="match status" value="1"/>
</dbReference>
<evidence type="ECO:0000256" key="9">
    <source>
        <dbReference type="ARBA" id="ARBA00093680"/>
    </source>
</evidence>
<dbReference type="InterPro" id="IPR001214">
    <property type="entry name" value="SET_dom"/>
</dbReference>
<feature type="compositionally biased region" description="Basic and acidic residues" evidence="10">
    <location>
        <begin position="204"/>
        <end position="214"/>
    </location>
</feature>
<keyword evidence="12" id="KW-1185">Reference proteome</keyword>
<dbReference type="PANTHER" id="PTHR46165:SF7">
    <property type="entry name" value="SET AND MYND DOMAIN-CONTAINING PROTEIN 4"/>
    <property type="match status" value="1"/>
</dbReference>
<dbReference type="OrthoDB" id="5945798at2759"/>
<keyword evidence="6" id="KW-0862">Zinc</keyword>
<evidence type="ECO:0000256" key="5">
    <source>
        <dbReference type="ARBA" id="ARBA00022771"/>
    </source>
</evidence>
<dbReference type="SUPFAM" id="SSF144232">
    <property type="entry name" value="HIT/MYND zinc finger-like"/>
    <property type="match status" value="1"/>
</dbReference>
<dbReference type="InterPro" id="IPR046341">
    <property type="entry name" value="SET_dom_sf"/>
</dbReference>
<dbReference type="Proteomes" id="UP000749559">
    <property type="component" value="Unassembled WGS sequence"/>
</dbReference>
<reference evidence="11" key="1">
    <citation type="submission" date="2022-03" db="EMBL/GenBank/DDBJ databases">
        <authorList>
            <person name="Martin C."/>
        </authorList>
    </citation>
    <scope>NUCLEOTIDE SEQUENCE</scope>
</reference>
<proteinExistence type="predicted"/>
<keyword evidence="3" id="KW-0949">S-adenosyl-L-methionine</keyword>
<dbReference type="AlphaFoldDB" id="A0A8J1TVP7"/>